<sequence length="220" mass="24283">MNMLLHKKPFVLSFSALVIVFSCQCSATQFKVGDSSGWVIPPYPLYYTKWSYSHFMRVGDSLEFHFDPKFYNLVQVQKSDYEHCTTLKPQLVFSTSPAIIPLKEKGTLFFICTISNYCCLGQKIAITVHENIPPWLPPLSPSSAPSPSRVPLPPSSAPASSISPVPANSTAPGGNNNGGNSPTQGEKSNAVALVYRNSTFNVSFWRILSMFGSFFGLWMI</sequence>
<dbReference type="Gene3D" id="2.60.40.420">
    <property type="entry name" value="Cupredoxins - blue copper proteins"/>
    <property type="match status" value="1"/>
</dbReference>
<dbReference type="EMBL" id="CM007371">
    <property type="protein sequence ID" value="OIW01738.1"/>
    <property type="molecule type" value="Genomic_DNA"/>
</dbReference>
<dbReference type="PANTHER" id="PTHR33021:SF288">
    <property type="entry name" value="OS03G0648500 PROTEIN"/>
    <property type="match status" value="1"/>
</dbReference>
<dbReference type="GO" id="GO:0005886">
    <property type="term" value="C:plasma membrane"/>
    <property type="evidence" value="ECO:0007669"/>
    <property type="project" value="TreeGrafter"/>
</dbReference>
<evidence type="ECO:0000256" key="7">
    <source>
        <dbReference type="ARBA" id="ARBA00035011"/>
    </source>
</evidence>
<feature type="compositionally biased region" description="Low complexity" evidence="9">
    <location>
        <begin position="157"/>
        <end position="169"/>
    </location>
</feature>
<dbReference type="PROSITE" id="PS51257">
    <property type="entry name" value="PROKAR_LIPOPROTEIN"/>
    <property type="match status" value="1"/>
</dbReference>
<proteinExistence type="inferred from homology"/>
<evidence type="ECO:0000256" key="8">
    <source>
        <dbReference type="ARBA" id="ARBA00037626"/>
    </source>
</evidence>
<dbReference type="OrthoDB" id="2015260at2759"/>
<dbReference type="GO" id="GO:0009055">
    <property type="term" value="F:electron transfer activity"/>
    <property type="evidence" value="ECO:0007669"/>
    <property type="project" value="InterPro"/>
</dbReference>
<keyword evidence="13" id="KW-1185">Reference proteome</keyword>
<organism evidence="12 13">
    <name type="scientific">Lupinus angustifolius</name>
    <name type="common">Narrow-leaved blue lupine</name>
    <dbReference type="NCBI Taxonomy" id="3871"/>
    <lineage>
        <taxon>Eukaryota</taxon>
        <taxon>Viridiplantae</taxon>
        <taxon>Streptophyta</taxon>
        <taxon>Embryophyta</taxon>
        <taxon>Tracheophyta</taxon>
        <taxon>Spermatophyta</taxon>
        <taxon>Magnoliopsida</taxon>
        <taxon>eudicotyledons</taxon>
        <taxon>Gunneridae</taxon>
        <taxon>Pentapetalae</taxon>
        <taxon>rosids</taxon>
        <taxon>fabids</taxon>
        <taxon>Fabales</taxon>
        <taxon>Fabaceae</taxon>
        <taxon>Papilionoideae</taxon>
        <taxon>50 kb inversion clade</taxon>
        <taxon>genistoids sensu lato</taxon>
        <taxon>core genistoids</taxon>
        <taxon>Genisteae</taxon>
        <taxon>Lupinus</taxon>
    </lineage>
</organism>
<feature type="region of interest" description="Disordered" evidence="9">
    <location>
        <begin position="146"/>
        <end position="185"/>
    </location>
</feature>
<evidence type="ECO:0000256" key="9">
    <source>
        <dbReference type="SAM" id="MobiDB-lite"/>
    </source>
</evidence>
<reference evidence="12 13" key="1">
    <citation type="journal article" date="2017" name="Plant Biotechnol. J.">
        <title>A comprehensive draft genome sequence for lupin (Lupinus angustifolius), an emerging health food: insights into plant-microbe interactions and legume evolution.</title>
        <authorList>
            <person name="Hane J.K."/>
            <person name="Ming Y."/>
            <person name="Kamphuis L.G."/>
            <person name="Nelson M.N."/>
            <person name="Garg G."/>
            <person name="Atkins C.A."/>
            <person name="Bayer P.E."/>
            <person name="Bravo A."/>
            <person name="Bringans S."/>
            <person name="Cannon S."/>
            <person name="Edwards D."/>
            <person name="Foley R."/>
            <person name="Gao L.L."/>
            <person name="Harrison M.J."/>
            <person name="Huang W."/>
            <person name="Hurgobin B."/>
            <person name="Li S."/>
            <person name="Liu C.W."/>
            <person name="McGrath A."/>
            <person name="Morahan G."/>
            <person name="Murray J."/>
            <person name="Weller J."/>
            <person name="Jian J."/>
            <person name="Singh K.B."/>
        </authorList>
    </citation>
    <scope>NUCLEOTIDE SEQUENCE [LARGE SCALE GENOMIC DNA]</scope>
    <source>
        <strain evidence="13">cv. Tanjil</strain>
        <tissue evidence="12">Whole plant</tissue>
    </source>
</reference>
<dbReference type="Proteomes" id="UP000188354">
    <property type="component" value="Chromosome LG11"/>
</dbReference>
<evidence type="ECO:0000256" key="1">
    <source>
        <dbReference type="ARBA" id="ARBA00004308"/>
    </source>
</evidence>
<keyword evidence="4" id="KW-0472">Membrane</keyword>
<keyword evidence="2" id="KW-0536">Nodulation</keyword>
<evidence type="ECO:0000259" key="11">
    <source>
        <dbReference type="PROSITE" id="PS51485"/>
    </source>
</evidence>
<dbReference type="PANTHER" id="PTHR33021">
    <property type="entry name" value="BLUE COPPER PROTEIN"/>
    <property type="match status" value="1"/>
</dbReference>
<dbReference type="InterPro" id="IPR003245">
    <property type="entry name" value="Phytocyanin_dom"/>
</dbReference>
<protein>
    <recommendedName>
        <fullName evidence="11">Phytocyanin domain-containing protein</fullName>
    </recommendedName>
</protein>
<accession>A0A4P1R4P1</accession>
<dbReference type="STRING" id="3871.A0A4P1R4P1"/>
<name>A0A4P1R4P1_LUPAN</name>
<evidence type="ECO:0000313" key="12">
    <source>
        <dbReference type="EMBL" id="OIW01738.1"/>
    </source>
</evidence>
<keyword evidence="5" id="KW-1015">Disulfide bond</keyword>
<evidence type="ECO:0000256" key="2">
    <source>
        <dbReference type="ARBA" id="ARBA00022458"/>
    </source>
</evidence>
<dbReference type="AlphaFoldDB" id="A0A4P1R4P1"/>
<dbReference type="InterPro" id="IPR008972">
    <property type="entry name" value="Cupredoxin"/>
</dbReference>
<dbReference type="PROSITE" id="PS51485">
    <property type="entry name" value="PHYTOCYANIN"/>
    <property type="match status" value="1"/>
</dbReference>
<evidence type="ECO:0000256" key="4">
    <source>
        <dbReference type="ARBA" id="ARBA00023136"/>
    </source>
</evidence>
<feature type="chain" id="PRO_5020038311" description="Phytocyanin domain-containing protein" evidence="10">
    <location>
        <begin position="28"/>
        <end position="220"/>
    </location>
</feature>
<keyword evidence="6" id="KW-0325">Glycoprotein</keyword>
<feature type="domain" description="Phytocyanin" evidence="11">
    <location>
        <begin position="28"/>
        <end position="130"/>
    </location>
</feature>
<dbReference type="InterPro" id="IPR039391">
    <property type="entry name" value="Phytocyanin-like"/>
</dbReference>
<dbReference type="SUPFAM" id="SSF49503">
    <property type="entry name" value="Cupredoxins"/>
    <property type="match status" value="1"/>
</dbReference>
<evidence type="ECO:0000256" key="5">
    <source>
        <dbReference type="ARBA" id="ARBA00023157"/>
    </source>
</evidence>
<dbReference type="Pfam" id="PF02298">
    <property type="entry name" value="Cu_bind_like"/>
    <property type="match status" value="1"/>
</dbReference>
<evidence type="ECO:0000256" key="6">
    <source>
        <dbReference type="ARBA" id="ARBA00023180"/>
    </source>
</evidence>
<evidence type="ECO:0000313" key="13">
    <source>
        <dbReference type="Proteomes" id="UP000188354"/>
    </source>
</evidence>
<keyword evidence="3 10" id="KW-0732">Signal</keyword>
<comment type="subcellular location">
    <subcellularLocation>
        <location evidence="1">Endomembrane system</location>
    </subcellularLocation>
</comment>
<gene>
    <name evidence="12" type="ORF">TanjilG_03876</name>
</gene>
<dbReference type="GO" id="GO:0009877">
    <property type="term" value="P:nodulation"/>
    <property type="evidence" value="ECO:0007669"/>
    <property type="project" value="UniProtKB-KW"/>
</dbReference>
<evidence type="ECO:0000256" key="10">
    <source>
        <dbReference type="SAM" id="SignalP"/>
    </source>
</evidence>
<feature type="signal peptide" evidence="10">
    <location>
        <begin position="1"/>
        <end position="27"/>
    </location>
</feature>
<dbReference type="GO" id="GO:0012505">
    <property type="term" value="C:endomembrane system"/>
    <property type="evidence" value="ECO:0007669"/>
    <property type="project" value="UniProtKB-SubCell"/>
</dbReference>
<comment type="similarity">
    <text evidence="7">Belongs to the early nodulin-like (ENODL) family.</text>
</comment>
<dbReference type="FunFam" id="2.60.40.420:FF:000034">
    <property type="entry name" value="Cupredoxin superfamily protein"/>
    <property type="match status" value="1"/>
</dbReference>
<dbReference type="KEGG" id="lang:109360248"/>
<dbReference type="Gramene" id="OIW01738">
    <property type="protein sequence ID" value="OIW01738"/>
    <property type="gene ID" value="TanjilG_03876"/>
</dbReference>
<comment type="function">
    <text evidence="8">May act as a carbohydrate transporter.</text>
</comment>
<evidence type="ECO:0000256" key="3">
    <source>
        <dbReference type="ARBA" id="ARBA00022729"/>
    </source>
</evidence>